<gene>
    <name evidence="2" type="ORF">ACFO5S_16040</name>
</gene>
<name>A0ABV9PH92_9FLAO</name>
<feature type="domain" description="Glycosyltransferase 2-like" evidence="1">
    <location>
        <begin position="4"/>
        <end position="112"/>
    </location>
</feature>
<dbReference type="EMBL" id="JBHSGV010000006">
    <property type="protein sequence ID" value="MFC4748966.1"/>
    <property type="molecule type" value="Genomic_DNA"/>
</dbReference>
<comment type="caution">
    <text evidence="2">The sequence shown here is derived from an EMBL/GenBank/DDBJ whole genome shotgun (WGS) entry which is preliminary data.</text>
</comment>
<evidence type="ECO:0000313" key="3">
    <source>
        <dbReference type="Proteomes" id="UP001595935"/>
    </source>
</evidence>
<dbReference type="InterPro" id="IPR029044">
    <property type="entry name" value="Nucleotide-diphossugar_trans"/>
</dbReference>
<dbReference type="Pfam" id="PF00535">
    <property type="entry name" value="Glycos_transf_2"/>
    <property type="match status" value="1"/>
</dbReference>
<evidence type="ECO:0000259" key="1">
    <source>
        <dbReference type="Pfam" id="PF00535"/>
    </source>
</evidence>
<dbReference type="PANTHER" id="PTHR22916">
    <property type="entry name" value="GLYCOSYLTRANSFERASE"/>
    <property type="match status" value="1"/>
</dbReference>
<dbReference type="Proteomes" id="UP001595935">
    <property type="component" value="Unassembled WGS sequence"/>
</dbReference>
<proteinExistence type="predicted"/>
<dbReference type="PANTHER" id="PTHR22916:SF3">
    <property type="entry name" value="UDP-GLCNAC:BETAGAL BETA-1,3-N-ACETYLGLUCOSAMINYLTRANSFERASE-LIKE PROTEIN 1"/>
    <property type="match status" value="1"/>
</dbReference>
<keyword evidence="3" id="KW-1185">Reference proteome</keyword>
<dbReference type="SUPFAM" id="SSF53448">
    <property type="entry name" value="Nucleotide-diphospho-sugar transferases"/>
    <property type="match status" value="1"/>
</dbReference>
<evidence type="ECO:0000313" key="2">
    <source>
        <dbReference type="EMBL" id="MFC4748966.1"/>
    </source>
</evidence>
<accession>A0ABV9PH92</accession>
<protein>
    <submittedName>
        <fullName evidence="2">Glycosyltransferase family 2 protein</fullName>
    </submittedName>
</protein>
<sequence>MVAIIIPFYKLSFFEEALKSLANQTDKRFKVYIGDDKSPENPIALLEKYSGKFDFVYHRFENNLGSISLTEQWERCIALSAKEEWIMVLGDDDVLGSNVISKFYENLIEIKNFGIQVVKFSTIVVDSSGKSISQLFIHPTIEHPIDSYLKKIMHQTRSSLSEYLFTRKTYEKYKFYNYPLGWHSDDRAWIEFSDKKPIYSINDSIIFIRVSNESITGNKDNLYIKNQASIEFLKFLWQKNTYKKKQNLQLMYRYEVEVKRYRKLLFNEWKHLLHLYILNFDFVIFIKFARRLIFGLLIK</sequence>
<dbReference type="Gene3D" id="3.90.550.10">
    <property type="entry name" value="Spore Coat Polysaccharide Biosynthesis Protein SpsA, Chain A"/>
    <property type="match status" value="1"/>
</dbReference>
<dbReference type="InterPro" id="IPR001173">
    <property type="entry name" value="Glyco_trans_2-like"/>
</dbReference>
<reference evidence="3" key="1">
    <citation type="journal article" date="2019" name="Int. J. Syst. Evol. Microbiol.">
        <title>The Global Catalogue of Microorganisms (GCM) 10K type strain sequencing project: providing services to taxonomists for standard genome sequencing and annotation.</title>
        <authorList>
            <consortium name="The Broad Institute Genomics Platform"/>
            <consortium name="The Broad Institute Genome Sequencing Center for Infectious Disease"/>
            <person name="Wu L."/>
            <person name="Ma J."/>
        </authorList>
    </citation>
    <scope>NUCLEOTIDE SEQUENCE [LARGE SCALE GENOMIC DNA]</scope>
    <source>
        <strain evidence="3">WYCCWR 13023</strain>
    </source>
</reference>
<dbReference type="CDD" id="cd00761">
    <property type="entry name" value="Glyco_tranf_GTA_type"/>
    <property type="match status" value="1"/>
</dbReference>
<dbReference type="RefSeq" id="WP_213258905.1">
    <property type="nucleotide sequence ID" value="NZ_JAGYWA010000006.1"/>
</dbReference>
<organism evidence="2 3">
    <name type="scientific">Flavobacterium branchiicola</name>
    <dbReference type="NCBI Taxonomy" id="1114875"/>
    <lineage>
        <taxon>Bacteria</taxon>
        <taxon>Pseudomonadati</taxon>
        <taxon>Bacteroidota</taxon>
        <taxon>Flavobacteriia</taxon>
        <taxon>Flavobacteriales</taxon>
        <taxon>Flavobacteriaceae</taxon>
        <taxon>Flavobacterium</taxon>
    </lineage>
</organism>